<reference evidence="1 2" key="1">
    <citation type="submission" date="2019-07" db="EMBL/GenBank/DDBJ databases">
        <title>Genomic Encyclopedia of Archaeal and Bacterial Type Strains, Phase II (KMG-II): from individual species to whole genera.</title>
        <authorList>
            <person name="Goeker M."/>
        </authorList>
    </citation>
    <scope>NUCLEOTIDE SEQUENCE [LARGE SCALE GENOMIC DNA]</scope>
    <source>
        <strain evidence="1 2">ATCC BAA-252</strain>
    </source>
</reference>
<dbReference type="AlphaFoldDB" id="A0A562TA79"/>
<dbReference type="Proteomes" id="UP000320593">
    <property type="component" value="Unassembled WGS sequence"/>
</dbReference>
<evidence type="ECO:0000313" key="1">
    <source>
        <dbReference type="EMBL" id="TWI90532.1"/>
    </source>
</evidence>
<evidence type="ECO:0000313" key="2">
    <source>
        <dbReference type="Proteomes" id="UP000320593"/>
    </source>
</evidence>
<proteinExistence type="predicted"/>
<name>A0A562TA79_9HYPH</name>
<organism evidence="1 2">
    <name type="scientific">Roseibium hamelinense</name>
    <dbReference type="NCBI Taxonomy" id="150831"/>
    <lineage>
        <taxon>Bacteria</taxon>
        <taxon>Pseudomonadati</taxon>
        <taxon>Pseudomonadota</taxon>
        <taxon>Alphaproteobacteria</taxon>
        <taxon>Hyphomicrobiales</taxon>
        <taxon>Stappiaceae</taxon>
        <taxon>Roseibium</taxon>
    </lineage>
</organism>
<protein>
    <submittedName>
        <fullName evidence="1">Uncharacterized protein</fullName>
    </submittedName>
</protein>
<gene>
    <name evidence="1" type="ORF">JM93_01515</name>
</gene>
<comment type="caution">
    <text evidence="1">The sequence shown here is derived from an EMBL/GenBank/DDBJ whole genome shotgun (WGS) entry which is preliminary data.</text>
</comment>
<sequence length="95" mass="10760">MTFLPSHENQKSNQHIALISYQGESFKCFPSALYWPAPKRTTASFKAVAADSPVLGKERWFRVLEEDFEGLIQPSQTDARLKALIQVRSYSLEVG</sequence>
<accession>A0A562TA79</accession>
<dbReference type="EMBL" id="VLLF01000002">
    <property type="protein sequence ID" value="TWI90532.1"/>
    <property type="molecule type" value="Genomic_DNA"/>
</dbReference>
<dbReference type="RefSeq" id="WP_145341771.1">
    <property type="nucleotide sequence ID" value="NZ_SMLY01000085.1"/>
</dbReference>
<keyword evidence="2" id="KW-1185">Reference proteome</keyword>